<sequence>MRHCLATLGAALLIAGAGLPARAAITITPVTSPGGLHAWLYEDHTIPMVTLQASFQGGASLDPAGKEGVCVLMAGLLEEGTGDLDSTGFAERRDDLGAHYGFDCGRDEVSVSLDMLSENEAASVDLLREALARPSFAPAAVERVRGQVVAGLEDDATDPGAIGGEAFYAKAFPGHPYAVPVDGTLASVRALDRADIEAAHDATMTRDRLRLAVVGDITPEELGPMLDRLFGDLPATGPTLPPAVEPKLPGTLSVIDFDVPQSIVFFGQHGLDRDDPDFIPAFVMDYILGGGGLGSRLSTEVREKRGLTYGINTMLVPYDLGALYMGHFASANDRVAQAVELVRAEWKRMAEGGVTEAELEAAKKYLTGAYPLRFAGNGRIAQQLLGIQVAGLDIDYVNKRNDLVEAVTKEDVARVAKRLLDPGELTFVVVGQPEGLKATD</sequence>
<name>A0A501X0G0_9RHOB</name>
<gene>
    <name evidence="3" type="ORF">FJM51_07120</name>
</gene>
<evidence type="ECO:0000259" key="2">
    <source>
        <dbReference type="Pfam" id="PF05193"/>
    </source>
</evidence>
<evidence type="ECO:0000256" key="1">
    <source>
        <dbReference type="SAM" id="SignalP"/>
    </source>
</evidence>
<dbReference type="EMBL" id="VFRP01000004">
    <property type="protein sequence ID" value="TPE52186.1"/>
    <property type="molecule type" value="Genomic_DNA"/>
</dbReference>
<dbReference type="Gene3D" id="3.30.830.10">
    <property type="entry name" value="Metalloenzyme, LuxS/M16 peptidase-like"/>
    <property type="match status" value="2"/>
</dbReference>
<dbReference type="InterPro" id="IPR050361">
    <property type="entry name" value="MPP/UQCRC_Complex"/>
</dbReference>
<evidence type="ECO:0000313" key="3">
    <source>
        <dbReference type="EMBL" id="TPE52186.1"/>
    </source>
</evidence>
<proteinExistence type="predicted"/>
<dbReference type="InterPro" id="IPR011249">
    <property type="entry name" value="Metalloenz_LuxS/M16"/>
</dbReference>
<dbReference type="Proteomes" id="UP000319255">
    <property type="component" value="Unassembled WGS sequence"/>
</dbReference>
<dbReference type="OrthoDB" id="9811314at2"/>
<keyword evidence="4" id="KW-1185">Reference proteome</keyword>
<keyword evidence="1" id="KW-0732">Signal</keyword>
<dbReference type="SUPFAM" id="SSF63411">
    <property type="entry name" value="LuxS/MPP-like metallohydrolase"/>
    <property type="match status" value="2"/>
</dbReference>
<dbReference type="Pfam" id="PF05193">
    <property type="entry name" value="Peptidase_M16_C"/>
    <property type="match status" value="1"/>
</dbReference>
<dbReference type="RefSeq" id="WP_140453428.1">
    <property type="nucleotide sequence ID" value="NZ_VFRP01000004.1"/>
</dbReference>
<reference evidence="3 4" key="1">
    <citation type="submission" date="2019-06" db="EMBL/GenBank/DDBJ databases">
        <title>A novel bacterium of genus Amaricoccus, isolated from marine sediment.</title>
        <authorList>
            <person name="Huang H."/>
            <person name="Mo K."/>
            <person name="Hu Y."/>
        </authorList>
    </citation>
    <scope>NUCLEOTIDE SEQUENCE [LARGE SCALE GENOMIC DNA]</scope>
    <source>
        <strain evidence="3 4">HB172011</strain>
    </source>
</reference>
<evidence type="ECO:0000313" key="4">
    <source>
        <dbReference type="Proteomes" id="UP000319255"/>
    </source>
</evidence>
<dbReference type="AlphaFoldDB" id="A0A501X0G0"/>
<dbReference type="PANTHER" id="PTHR11851">
    <property type="entry name" value="METALLOPROTEASE"/>
    <property type="match status" value="1"/>
</dbReference>
<protein>
    <submittedName>
        <fullName evidence="3">Insulinase family protein</fullName>
    </submittedName>
</protein>
<comment type="caution">
    <text evidence="3">The sequence shown here is derived from an EMBL/GenBank/DDBJ whole genome shotgun (WGS) entry which is preliminary data.</text>
</comment>
<dbReference type="InterPro" id="IPR007863">
    <property type="entry name" value="Peptidase_M16_C"/>
</dbReference>
<dbReference type="GO" id="GO:0046872">
    <property type="term" value="F:metal ion binding"/>
    <property type="evidence" value="ECO:0007669"/>
    <property type="project" value="InterPro"/>
</dbReference>
<feature type="signal peptide" evidence="1">
    <location>
        <begin position="1"/>
        <end position="23"/>
    </location>
</feature>
<feature type="domain" description="Peptidase M16 C-terminal" evidence="2">
    <location>
        <begin position="191"/>
        <end position="365"/>
    </location>
</feature>
<dbReference type="PANTHER" id="PTHR11851:SF224">
    <property type="entry name" value="PROCESSING PROTEASE"/>
    <property type="match status" value="1"/>
</dbReference>
<accession>A0A501X0G0</accession>
<feature type="chain" id="PRO_5021194104" evidence="1">
    <location>
        <begin position="24"/>
        <end position="440"/>
    </location>
</feature>
<organism evidence="3 4">
    <name type="scientific">Amaricoccus solimangrovi</name>
    <dbReference type="NCBI Taxonomy" id="2589815"/>
    <lineage>
        <taxon>Bacteria</taxon>
        <taxon>Pseudomonadati</taxon>
        <taxon>Pseudomonadota</taxon>
        <taxon>Alphaproteobacteria</taxon>
        <taxon>Rhodobacterales</taxon>
        <taxon>Paracoccaceae</taxon>
        <taxon>Amaricoccus</taxon>
    </lineage>
</organism>